<evidence type="ECO:0000256" key="2">
    <source>
        <dbReference type="ARBA" id="ARBA00023015"/>
    </source>
</evidence>
<dbReference type="PIRSF" id="PIRSF016398">
    <property type="entry name" value="TFIIE-beta"/>
    <property type="match status" value="1"/>
</dbReference>
<dbReference type="InterPro" id="IPR003166">
    <property type="entry name" value="TFIIE_bsu_DNA-bd"/>
</dbReference>
<evidence type="ECO:0000256" key="7">
    <source>
        <dbReference type="PIRNR" id="PIRNR016398"/>
    </source>
</evidence>
<keyword evidence="3 7" id="KW-0238">DNA-binding</keyword>
<organism evidence="10 11">
    <name type="scientific">Starmerella bacillaris</name>
    <name type="common">Yeast</name>
    <name type="synonym">Candida zemplinina</name>
    <dbReference type="NCBI Taxonomy" id="1247836"/>
    <lineage>
        <taxon>Eukaryota</taxon>
        <taxon>Fungi</taxon>
        <taxon>Dikarya</taxon>
        <taxon>Ascomycota</taxon>
        <taxon>Saccharomycotina</taxon>
        <taxon>Dipodascomycetes</taxon>
        <taxon>Dipodascales</taxon>
        <taxon>Trichomonascaceae</taxon>
        <taxon>Starmerella</taxon>
    </lineage>
</organism>
<dbReference type="GO" id="GO:0001097">
    <property type="term" value="F:TFIIH-class transcription factor complex binding"/>
    <property type="evidence" value="ECO:0007669"/>
    <property type="project" value="TreeGrafter"/>
</dbReference>
<keyword evidence="2 7" id="KW-0805">Transcription regulation</keyword>
<dbReference type="InterPro" id="IPR054600">
    <property type="entry name" value="TFA2_E-tether"/>
</dbReference>
<dbReference type="AlphaFoldDB" id="A0AAV5RK71"/>
<dbReference type="GO" id="GO:0005673">
    <property type="term" value="C:transcription factor TFIIE complex"/>
    <property type="evidence" value="ECO:0007669"/>
    <property type="project" value="UniProtKB-UniRule"/>
</dbReference>
<protein>
    <recommendedName>
        <fullName evidence="7">Transcription initiation factor IIE subunit beta</fullName>
    </recommendedName>
</protein>
<comment type="similarity">
    <text evidence="7">Belongs to the TFIIE beta subunit family.</text>
</comment>
<dbReference type="PROSITE" id="PS51351">
    <property type="entry name" value="TFIIE_BETA_C"/>
    <property type="match status" value="1"/>
</dbReference>
<comment type="subunit">
    <text evidence="7">Tetramer of two alpha and two beta chains.</text>
</comment>
<dbReference type="InterPro" id="IPR016656">
    <property type="entry name" value="TFIIE-bsu"/>
</dbReference>
<reference evidence="10 11" key="1">
    <citation type="journal article" date="2023" name="Elife">
        <title>Identification of key yeast species and microbe-microbe interactions impacting larval growth of Drosophila in the wild.</title>
        <authorList>
            <person name="Mure A."/>
            <person name="Sugiura Y."/>
            <person name="Maeda R."/>
            <person name="Honda K."/>
            <person name="Sakurai N."/>
            <person name="Takahashi Y."/>
            <person name="Watada M."/>
            <person name="Katoh T."/>
            <person name="Gotoh A."/>
            <person name="Gotoh Y."/>
            <person name="Taniguchi I."/>
            <person name="Nakamura K."/>
            <person name="Hayashi T."/>
            <person name="Katayama T."/>
            <person name="Uemura T."/>
            <person name="Hattori Y."/>
        </authorList>
    </citation>
    <scope>NUCLEOTIDE SEQUENCE [LARGE SCALE GENOMIC DNA]</scope>
    <source>
        <strain evidence="10 11">SB-73</strain>
    </source>
</reference>
<name>A0AAV5RK71_STABA</name>
<evidence type="ECO:0000256" key="3">
    <source>
        <dbReference type="ARBA" id="ARBA00023125"/>
    </source>
</evidence>
<dbReference type="Proteomes" id="UP001362899">
    <property type="component" value="Unassembled WGS sequence"/>
</dbReference>
<proteinExistence type="inferred from homology"/>
<evidence type="ECO:0000313" key="11">
    <source>
        <dbReference type="Proteomes" id="UP001362899"/>
    </source>
</evidence>
<keyword evidence="5 7" id="KW-0539">Nucleus</keyword>
<dbReference type="InterPro" id="IPR040501">
    <property type="entry name" value="TFA2_Winged_2"/>
</dbReference>
<evidence type="ECO:0000313" key="10">
    <source>
        <dbReference type="EMBL" id="GMM51795.1"/>
    </source>
</evidence>
<keyword evidence="11" id="KW-1185">Reference proteome</keyword>
<dbReference type="PANTHER" id="PTHR12716">
    <property type="entry name" value="TRANSCRIPTION INITIATION FACTOR IIE, BETA SUBUNIT"/>
    <property type="match status" value="1"/>
</dbReference>
<feature type="domain" description="TFIIE beta" evidence="9">
    <location>
        <begin position="44"/>
        <end position="119"/>
    </location>
</feature>
<evidence type="ECO:0000256" key="4">
    <source>
        <dbReference type="ARBA" id="ARBA00023163"/>
    </source>
</evidence>
<feature type="region of interest" description="Disordered" evidence="8">
    <location>
        <begin position="215"/>
        <end position="259"/>
    </location>
</feature>
<comment type="caution">
    <text evidence="10">The sequence shown here is derived from an EMBL/GenBank/DDBJ whole genome shotgun (WGS) entry which is preliminary data.</text>
</comment>
<evidence type="ECO:0000256" key="1">
    <source>
        <dbReference type="ARBA" id="ARBA00004123"/>
    </source>
</evidence>
<evidence type="ECO:0000256" key="5">
    <source>
        <dbReference type="ARBA" id="ARBA00023242"/>
    </source>
</evidence>
<accession>A0AAV5RK71</accession>
<sequence>MPLLNDQLNSFKARMRNAPVLGKRAVAPPPSPPKDDTNEAKRPKLNPVMSLAGTAGKHKNTQFVHAIEFLKKQEKPVSFEDLEGYLSSPVEPLIPLFERNPHLMVKNNTVTYISKLGVYSADDLLRYLHRMTTFQGVSVRELKDGWCGALPTIANLEKEQKIIVLRNRKDDSPRLVWPNKGGRIGNIEPRFVSLWQSARVPSASELPKNLEMVGLKPSSVDPTSIKREAKPAQEKKRKPRAPRSKITNTHMKGLLKDFS</sequence>
<dbReference type="PANTHER" id="PTHR12716:SF8">
    <property type="entry name" value="TRANSCRIPTION INITIATION FACTOR IIE SUBUNIT BETA"/>
    <property type="match status" value="1"/>
</dbReference>
<dbReference type="Pfam" id="PF22254">
    <property type="entry name" value="TFA2_E-tether"/>
    <property type="match status" value="1"/>
</dbReference>
<feature type="compositionally biased region" description="Basic and acidic residues" evidence="8">
    <location>
        <begin position="33"/>
        <end position="42"/>
    </location>
</feature>
<comment type="subcellular location">
    <subcellularLocation>
        <location evidence="1 7">Nucleus</location>
    </subcellularLocation>
</comment>
<feature type="compositionally biased region" description="Basic and acidic residues" evidence="8">
    <location>
        <begin position="224"/>
        <end position="234"/>
    </location>
</feature>
<keyword evidence="4 7" id="KW-0804">Transcription</keyword>
<gene>
    <name evidence="10" type="ORF">DASB73_027580</name>
</gene>
<dbReference type="GO" id="GO:0006367">
    <property type="term" value="P:transcription initiation at RNA polymerase II promoter"/>
    <property type="evidence" value="ECO:0007669"/>
    <property type="project" value="UniProtKB-UniRule"/>
</dbReference>
<feature type="region of interest" description="Disordered" evidence="8">
    <location>
        <begin position="20"/>
        <end position="44"/>
    </location>
</feature>
<evidence type="ECO:0000256" key="8">
    <source>
        <dbReference type="SAM" id="MobiDB-lite"/>
    </source>
</evidence>
<dbReference type="Pfam" id="PF02186">
    <property type="entry name" value="TFIIE_beta"/>
    <property type="match status" value="1"/>
</dbReference>
<dbReference type="GO" id="GO:0003677">
    <property type="term" value="F:DNA binding"/>
    <property type="evidence" value="ECO:0007669"/>
    <property type="project" value="UniProtKB-UniRule"/>
</dbReference>
<dbReference type="EMBL" id="BTGC01000008">
    <property type="protein sequence ID" value="GMM51795.1"/>
    <property type="molecule type" value="Genomic_DNA"/>
</dbReference>
<comment type="function">
    <text evidence="6 7">Recruits TFIIH to the initiation complex and stimulates the RNA polymerase II C-terminal domain kinase and DNA-dependent ATPase activities of TFIIH. Both TFIIH and TFIIE are required for promoter clearance by RNA polymerase.</text>
</comment>
<evidence type="ECO:0000256" key="6">
    <source>
        <dbReference type="ARBA" id="ARBA00025581"/>
    </source>
</evidence>
<dbReference type="Pfam" id="PF18121">
    <property type="entry name" value="TFA2_Winged_2"/>
    <property type="match status" value="1"/>
</dbReference>
<evidence type="ECO:0000259" key="9">
    <source>
        <dbReference type="PROSITE" id="PS51351"/>
    </source>
</evidence>